<protein>
    <recommendedName>
        <fullName evidence="1">Tyrosine specific protein phosphatases domain-containing protein</fullName>
    </recommendedName>
</protein>
<dbReference type="PANTHER" id="PTHR31126:SF10">
    <property type="entry name" value="PROTEIN PHOSPHATASE, PUTATIVE (AFU_ORTHOLOGUE AFUA_6G06650)-RELATED"/>
    <property type="match status" value="1"/>
</dbReference>
<evidence type="ECO:0000313" key="3">
    <source>
        <dbReference type="Proteomes" id="UP001161017"/>
    </source>
</evidence>
<dbReference type="InterPro" id="IPR029021">
    <property type="entry name" value="Prot-tyrosine_phosphatase-like"/>
</dbReference>
<evidence type="ECO:0000313" key="2">
    <source>
        <dbReference type="EMBL" id="MDI1491177.1"/>
    </source>
</evidence>
<proteinExistence type="predicted"/>
<dbReference type="Proteomes" id="UP001161017">
    <property type="component" value="Unassembled WGS sequence"/>
</dbReference>
<dbReference type="SUPFAM" id="SSF52799">
    <property type="entry name" value="(Phosphotyrosine protein) phosphatases II"/>
    <property type="match status" value="1"/>
</dbReference>
<dbReference type="AlphaFoldDB" id="A0AA43U0B4"/>
<dbReference type="PROSITE" id="PS00383">
    <property type="entry name" value="TYR_PHOSPHATASE_1"/>
    <property type="match status" value="1"/>
</dbReference>
<keyword evidence="3" id="KW-1185">Reference proteome</keyword>
<dbReference type="InterPro" id="IPR000387">
    <property type="entry name" value="Tyr_Pase_dom"/>
</dbReference>
<dbReference type="Gene3D" id="3.90.190.10">
    <property type="entry name" value="Protein tyrosine phosphatase superfamily"/>
    <property type="match status" value="1"/>
</dbReference>
<evidence type="ECO:0000259" key="1">
    <source>
        <dbReference type="PROSITE" id="PS50056"/>
    </source>
</evidence>
<name>A0AA43U0B4_9LECA</name>
<dbReference type="InterPro" id="IPR026893">
    <property type="entry name" value="Tyr/Ser_Pase_IphP-type"/>
</dbReference>
<sequence length="292" mass="32143">MTEHPPSSLFETPLSSILNFRDVGKTINGLLPPGSPPMLRKGVLYRSARPDNASAADSELLSTVYDLKTIIDLRTETEHLEQAKKKGTKSDAFAQTATSDKIAERSINLNGGWFSVALIRKLNWGSRSKVLGLMATRHRLDAIKILGVEVMKPAGLIGMGKLTLESSHKEICEVLQVLAHHDSLPVLIHCTQGKDRTGLIIMLVLLLLDAPTDTITADYVASENQLEPEKEERMAELASMGLDESFAVCPANFVAELKCYIDDKYGGIENYLKECKVDASSMQAIRHNLLDR</sequence>
<dbReference type="Pfam" id="PF13350">
    <property type="entry name" value="Y_phosphatase3"/>
    <property type="match status" value="1"/>
</dbReference>
<reference evidence="2" key="1">
    <citation type="journal article" date="2023" name="Genome Biol. Evol.">
        <title>First Whole Genome Sequence and Flow Cytometry Genome Size Data for the Lichen-Forming Fungus Ramalina farinacea (Ascomycota).</title>
        <authorList>
            <person name="Llewellyn T."/>
            <person name="Mian S."/>
            <person name="Hill R."/>
            <person name="Leitch I.J."/>
            <person name="Gaya E."/>
        </authorList>
    </citation>
    <scope>NUCLEOTIDE SEQUENCE</scope>
    <source>
        <strain evidence="2">LIQ254RAFAR</strain>
    </source>
</reference>
<feature type="domain" description="Tyrosine specific protein phosphatases" evidence="1">
    <location>
        <begin position="169"/>
        <end position="233"/>
    </location>
</feature>
<dbReference type="PANTHER" id="PTHR31126">
    <property type="entry name" value="TYROSINE-PROTEIN PHOSPHATASE"/>
    <property type="match status" value="1"/>
</dbReference>
<gene>
    <name evidence="2" type="ORF">OHK93_002384</name>
</gene>
<dbReference type="EMBL" id="JAPUFD010000013">
    <property type="protein sequence ID" value="MDI1491177.1"/>
    <property type="molecule type" value="Genomic_DNA"/>
</dbReference>
<comment type="caution">
    <text evidence="2">The sequence shown here is derived from an EMBL/GenBank/DDBJ whole genome shotgun (WGS) entry which is preliminary data.</text>
</comment>
<accession>A0AA43U0B4</accession>
<organism evidence="2 3">
    <name type="scientific">Ramalina farinacea</name>
    <dbReference type="NCBI Taxonomy" id="258253"/>
    <lineage>
        <taxon>Eukaryota</taxon>
        <taxon>Fungi</taxon>
        <taxon>Dikarya</taxon>
        <taxon>Ascomycota</taxon>
        <taxon>Pezizomycotina</taxon>
        <taxon>Lecanoromycetes</taxon>
        <taxon>OSLEUM clade</taxon>
        <taxon>Lecanoromycetidae</taxon>
        <taxon>Lecanorales</taxon>
        <taxon>Lecanorineae</taxon>
        <taxon>Ramalinaceae</taxon>
        <taxon>Ramalina</taxon>
    </lineage>
</organism>
<dbReference type="PROSITE" id="PS50056">
    <property type="entry name" value="TYR_PHOSPHATASE_2"/>
    <property type="match status" value="1"/>
</dbReference>
<dbReference type="InterPro" id="IPR016130">
    <property type="entry name" value="Tyr_Pase_AS"/>
</dbReference>
<dbReference type="GO" id="GO:0004721">
    <property type="term" value="F:phosphoprotein phosphatase activity"/>
    <property type="evidence" value="ECO:0007669"/>
    <property type="project" value="InterPro"/>
</dbReference>